<organism evidence="1">
    <name type="scientific">Bradyrhizobium septentrionale</name>
    <dbReference type="NCBI Taxonomy" id="1404411"/>
    <lineage>
        <taxon>Bacteria</taxon>
        <taxon>Pseudomonadati</taxon>
        <taxon>Pseudomonadota</taxon>
        <taxon>Alphaproteobacteria</taxon>
        <taxon>Hyphomicrobiales</taxon>
        <taxon>Nitrobacteraceae</taxon>
        <taxon>Bradyrhizobium</taxon>
    </lineage>
</organism>
<dbReference type="RefSeq" id="WP_166213498.1">
    <property type="nucleotide sequence ID" value="NZ_CP088285.1"/>
</dbReference>
<evidence type="ECO:0000313" key="2">
    <source>
        <dbReference type="EMBL" id="WXC80554.1"/>
    </source>
</evidence>
<dbReference type="EMBL" id="CP147711">
    <property type="protein sequence ID" value="WXC80554.1"/>
    <property type="molecule type" value="Genomic_DNA"/>
</dbReference>
<name>A0A973W9A9_9BRAD</name>
<keyword evidence="3" id="KW-1185">Reference proteome</keyword>
<proteinExistence type="predicted"/>
<evidence type="ECO:0000313" key="3">
    <source>
        <dbReference type="Proteomes" id="UP001432046"/>
    </source>
</evidence>
<dbReference type="AlphaFoldDB" id="A0A973W9A9"/>
<reference evidence="2" key="2">
    <citation type="journal article" date="2021" name="Int. J. Syst. Evol. Microbiol.">
        <title>Bradyrhizobium septentrionale sp. nov. (sv. septentrionale) and Bradyrhizobium quebecense sp. nov. (sv. septentrionale) associated with legumes native to Canada possess rearranged symbiosis genes and numerous insertion sequences.</title>
        <authorList>
            <person name="Bromfield E.S.P."/>
            <person name="Cloutier S."/>
        </authorList>
    </citation>
    <scope>NUCLEOTIDE SEQUENCE</scope>
    <source>
        <strain evidence="2">5S5</strain>
    </source>
</reference>
<sequence length="88" mass="9734">MRIEHNGQWTDVPKECLSVFAFGVDEVSLSGDDAGLGIAIIGKPTERDESLKVTIFKHSDEVSCFQVVRCPNVDDPPGEIRECSRDLQ</sequence>
<gene>
    <name evidence="1" type="ORF">HAP48_043495</name>
    <name evidence="2" type="ORF">WDK88_02545</name>
</gene>
<accession>A0A973W9A9</accession>
<dbReference type="EMBL" id="JAAOLE020000001">
    <property type="protein sequence ID" value="NVI49592.1"/>
    <property type="molecule type" value="Genomic_DNA"/>
</dbReference>
<dbReference type="Proteomes" id="UP001432046">
    <property type="component" value="Chromosome"/>
</dbReference>
<evidence type="ECO:0000313" key="1">
    <source>
        <dbReference type="EMBL" id="NVI49592.1"/>
    </source>
</evidence>
<reference evidence="1" key="1">
    <citation type="submission" date="2020-06" db="EMBL/GenBank/DDBJ databases">
        <title>Whole Genome Sequence of Bradyrhizobium sp. Strain 1S1.</title>
        <authorList>
            <person name="Bromfield E.S.P."/>
            <person name="Cloutier S."/>
        </authorList>
    </citation>
    <scope>NUCLEOTIDE SEQUENCE [LARGE SCALE GENOMIC DNA]</scope>
    <source>
        <strain evidence="1">1S1</strain>
    </source>
</reference>
<reference evidence="2" key="3">
    <citation type="submission" date="2024-03" db="EMBL/GenBank/DDBJ databases">
        <authorList>
            <person name="Bromfield E.S.P."/>
            <person name="Cloutier S."/>
        </authorList>
    </citation>
    <scope>NUCLEOTIDE SEQUENCE</scope>
    <source>
        <strain evidence="2">5S5</strain>
    </source>
</reference>
<protein>
    <submittedName>
        <fullName evidence="1">Uncharacterized protein</fullName>
    </submittedName>
</protein>